<dbReference type="AlphaFoldDB" id="A0A0E0C3P0"/>
<reference evidence="1" key="1">
    <citation type="submission" date="2015-04" db="UniProtKB">
        <authorList>
            <consortium name="EnsemblPlants"/>
        </authorList>
    </citation>
    <scope>IDENTIFICATION</scope>
</reference>
<sequence>MERSVSTTEADALHGGLRAKDECRVVEEVGEGDSKVGKRAGAAKGKDVVGVSIEAVAEKEACEDNIVWLRMRLPKAEMVCLVKESGDVAKKKL</sequence>
<accession>A0A0E0C3P0</accession>
<dbReference type="EnsemblPlants" id="OMERI01G18450.1">
    <property type="protein sequence ID" value="OMERI01G18450.1"/>
    <property type="gene ID" value="OMERI01G18450"/>
</dbReference>
<protein>
    <submittedName>
        <fullName evidence="1">Uncharacterized protein</fullName>
    </submittedName>
</protein>
<organism evidence="1">
    <name type="scientific">Oryza meridionalis</name>
    <dbReference type="NCBI Taxonomy" id="40149"/>
    <lineage>
        <taxon>Eukaryota</taxon>
        <taxon>Viridiplantae</taxon>
        <taxon>Streptophyta</taxon>
        <taxon>Embryophyta</taxon>
        <taxon>Tracheophyta</taxon>
        <taxon>Spermatophyta</taxon>
        <taxon>Magnoliopsida</taxon>
        <taxon>Liliopsida</taxon>
        <taxon>Poales</taxon>
        <taxon>Poaceae</taxon>
        <taxon>BOP clade</taxon>
        <taxon>Oryzoideae</taxon>
        <taxon>Oryzeae</taxon>
        <taxon>Oryzinae</taxon>
        <taxon>Oryza</taxon>
    </lineage>
</organism>
<evidence type="ECO:0000313" key="2">
    <source>
        <dbReference type="Proteomes" id="UP000008021"/>
    </source>
</evidence>
<dbReference type="Gramene" id="OMERI01G18450.1">
    <property type="protein sequence ID" value="OMERI01G18450.1"/>
    <property type="gene ID" value="OMERI01G18450"/>
</dbReference>
<dbReference type="Proteomes" id="UP000008021">
    <property type="component" value="Chromosome 1"/>
</dbReference>
<dbReference type="HOGENOM" id="CLU_2403237_0_0_1"/>
<evidence type="ECO:0000313" key="1">
    <source>
        <dbReference type="EnsemblPlants" id="OMERI01G18450.1"/>
    </source>
</evidence>
<name>A0A0E0C3P0_9ORYZ</name>
<proteinExistence type="predicted"/>
<reference evidence="1" key="2">
    <citation type="submission" date="2018-05" db="EMBL/GenBank/DDBJ databases">
        <title>OmerRS3 (Oryza meridionalis Reference Sequence Version 3).</title>
        <authorList>
            <person name="Zhang J."/>
            <person name="Kudrna D."/>
            <person name="Lee S."/>
            <person name="Talag J."/>
            <person name="Welchert J."/>
            <person name="Wing R.A."/>
        </authorList>
    </citation>
    <scope>NUCLEOTIDE SEQUENCE [LARGE SCALE GENOMIC DNA]</scope>
    <source>
        <strain evidence="1">cv. OR44</strain>
    </source>
</reference>
<keyword evidence="2" id="KW-1185">Reference proteome</keyword>